<dbReference type="GO" id="GO:0031012">
    <property type="term" value="C:extracellular matrix"/>
    <property type="evidence" value="ECO:0007669"/>
    <property type="project" value="TreeGrafter"/>
</dbReference>
<evidence type="ECO:0000256" key="2">
    <source>
        <dbReference type="ARBA" id="ARBA00022729"/>
    </source>
</evidence>
<dbReference type="InterPro" id="IPR001611">
    <property type="entry name" value="Leu-rich_rpt"/>
</dbReference>
<dbReference type="SUPFAM" id="SSF52058">
    <property type="entry name" value="L domain-like"/>
    <property type="match status" value="2"/>
</dbReference>
<keyword evidence="5" id="KW-0675">Receptor</keyword>
<dbReference type="PRINTS" id="PR00019">
    <property type="entry name" value="LEURICHRPT"/>
</dbReference>
<organism evidence="5">
    <name type="scientific">Lissotriton vulgaris</name>
    <name type="common">Smooth newt</name>
    <name type="synonym">Triturus vulgaris</name>
    <dbReference type="NCBI Taxonomy" id="8324"/>
    <lineage>
        <taxon>Eukaryota</taxon>
        <taxon>Metazoa</taxon>
        <taxon>Chordata</taxon>
        <taxon>Craniata</taxon>
        <taxon>Vertebrata</taxon>
        <taxon>Euteleostomi</taxon>
        <taxon>Amphibia</taxon>
        <taxon>Batrachia</taxon>
        <taxon>Caudata</taxon>
        <taxon>Salamandroidea</taxon>
        <taxon>Salamandridae</taxon>
        <taxon>Pleurodelinae</taxon>
        <taxon>Lissotriton</taxon>
    </lineage>
</organism>
<keyword evidence="2" id="KW-0732">Signal</keyword>
<dbReference type="FunFam" id="3.80.10.10:FF:000306">
    <property type="entry name" value="Toll-like receptor 5"/>
    <property type="match status" value="1"/>
</dbReference>
<proteinExistence type="predicted"/>
<evidence type="ECO:0000256" key="4">
    <source>
        <dbReference type="ARBA" id="ARBA00023157"/>
    </source>
</evidence>
<dbReference type="Pfam" id="PF00560">
    <property type="entry name" value="LRR_1"/>
    <property type="match status" value="2"/>
</dbReference>
<dbReference type="AlphaFoldDB" id="A0A0A7M310"/>
<dbReference type="Gene3D" id="3.80.10.10">
    <property type="entry name" value="Ribonuclease Inhibitor"/>
    <property type="match status" value="4"/>
</dbReference>
<dbReference type="PROSITE" id="PS51450">
    <property type="entry name" value="LRR"/>
    <property type="match status" value="4"/>
</dbReference>
<dbReference type="InterPro" id="IPR050328">
    <property type="entry name" value="Dev_Immune_Receptor"/>
</dbReference>
<keyword evidence="3" id="KW-0677">Repeat</keyword>
<dbReference type="Pfam" id="PF13855">
    <property type="entry name" value="LRR_8"/>
    <property type="match status" value="4"/>
</dbReference>
<accession>A0A0A7M310</accession>
<name>A0A0A7M310_LISVU</name>
<dbReference type="GO" id="GO:0005615">
    <property type="term" value="C:extracellular space"/>
    <property type="evidence" value="ECO:0007669"/>
    <property type="project" value="TreeGrafter"/>
</dbReference>
<dbReference type="PANTHER" id="PTHR24373:SF401">
    <property type="entry name" value="SOLUBLE TOLL-LIKE RECEPTOR 5"/>
    <property type="match status" value="1"/>
</dbReference>
<evidence type="ECO:0000313" key="5">
    <source>
        <dbReference type="EMBL" id="AIZ71587.1"/>
    </source>
</evidence>
<gene>
    <name evidence="5" type="primary">TLR5L</name>
</gene>
<dbReference type="FunFam" id="3.80.10.10:FF:000365">
    <property type="entry name" value="Toll-like receptor 5"/>
    <property type="match status" value="1"/>
</dbReference>
<feature type="non-terminal residue" evidence="5">
    <location>
        <position position="594"/>
    </location>
</feature>
<dbReference type="SMART" id="SM00369">
    <property type="entry name" value="LRR_TYP"/>
    <property type="match status" value="13"/>
</dbReference>
<dbReference type="PANTHER" id="PTHR24373">
    <property type="entry name" value="SLIT RELATED LEUCINE-RICH REPEAT NEURONAL PROTEIN"/>
    <property type="match status" value="1"/>
</dbReference>
<feature type="non-terminal residue" evidence="5">
    <location>
        <position position="1"/>
    </location>
</feature>
<dbReference type="SMART" id="SM00364">
    <property type="entry name" value="LRR_BAC"/>
    <property type="match status" value="5"/>
</dbReference>
<keyword evidence="4" id="KW-1015">Disulfide bond</keyword>
<reference evidence="5" key="1">
    <citation type="journal article" date="2014" name="Genome Biol. Evol.">
        <title>Constraint and adaptation in newt Toll-like receptor genes.</title>
        <authorList>
            <person name="Babik W."/>
            <person name="Dudek K."/>
            <person name="Fijarczyk A."/>
            <person name="Pabijan M."/>
            <person name="Stuglik M."/>
            <person name="Szkotak R."/>
            <person name="Zielinski P."/>
        </authorList>
    </citation>
    <scope>NUCLEOTIDE SEQUENCE</scope>
    <source>
        <strain evidence="5">TLR05L_5022_B</strain>
    </source>
</reference>
<dbReference type="InterPro" id="IPR032675">
    <property type="entry name" value="LRR_dom_sf"/>
</dbReference>
<protein>
    <submittedName>
        <fullName evidence="5">Toll-like receptor 5L</fullName>
    </submittedName>
</protein>
<evidence type="ECO:0000256" key="3">
    <source>
        <dbReference type="ARBA" id="ARBA00022737"/>
    </source>
</evidence>
<evidence type="ECO:0000256" key="1">
    <source>
        <dbReference type="ARBA" id="ARBA00022614"/>
    </source>
</evidence>
<dbReference type="InterPro" id="IPR003591">
    <property type="entry name" value="Leu-rich_rpt_typical-subtyp"/>
</dbReference>
<keyword evidence="1" id="KW-0433">Leucine-rich repeat</keyword>
<sequence>ILLASGSALAALSSCNIALVKNTIVANCLAQGHLTIPDISPSTQVILMSFNKISYLTESSFPPLASAKTLTLGMQLAGELYIGESAFGRLGNLTFLDLGGNKHLMLHSKAFAGLGKLEVLLLDHSDLRDGVLQNGYFQELLSLKKLDLTGNQIQMVRPDPSFSALKMLQSLHLKRNKIDSLCGEDLQHLQGHHLSMLDLSSNQLSYRQPRISQPMCTNPFHNISIDTLDISSNPWNVQGAEQFFQIIAGSQVRHVQMQHSSSLGSSFGFKNIPDVNAATFSGLNKSNVLSLDLSNGFISMLSPRVFSSLPQLQALNVASNKINRLDKEAFFGLQNLQSLNLSYNLLGELYRESFEVLKSSPLQSLDLKSNHIGAIQYNAFSDLSSLQSLNLGDNSLTTIPSMQLLSLKYVFLGENRIRDAYGIRSFASSATLIDLAYNRLQDLGEFWQIIRIRTLEHLFLSHNMISRCSAKPEALNPEDNNLRILDLSHNSLGTVWTSGACLNIFSNLKKLISLDLSQNYLSTLPENLLQGLVSLQNLDLSSNSMPSIPNQLLQGLASLKILRLNSNSFITLSPTAWMHLPSLKFLDLKDTTFI</sequence>
<dbReference type="EMBL" id="KP181375">
    <property type="protein sequence ID" value="AIZ71587.1"/>
    <property type="molecule type" value="Genomic_DNA"/>
</dbReference>